<evidence type="ECO:0000256" key="3">
    <source>
        <dbReference type="ARBA" id="ARBA00022692"/>
    </source>
</evidence>
<feature type="domain" description="Peptidase S54 rhomboid" evidence="7">
    <location>
        <begin position="79"/>
        <end position="155"/>
    </location>
</feature>
<comment type="caution">
    <text evidence="8">The sequence shown here is derived from an EMBL/GenBank/DDBJ whole genome shotgun (WGS) entry which is preliminary data.</text>
</comment>
<keyword evidence="3 6" id="KW-0812">Transmembrane</keyword>
<proteinExistence type="inferred from homology"/>
<feature type="transmembrane region" description="Helical" evidence="6">
    <location>
        <begin position="255"/>
        <end position="273"/>
    </location>
</feature>
<dbReference type="Pfam" id="PF01694">
    <property type="entry name" value="Rhomboid"/>
    <property type="match status" value="2"/>
</dbReference>
<protein>
    <recommendedName>
        <fullName evidence="7">Peptidase S54 rhomboid domain-containing protein</fullName>
    </recommendedName>
</protein>
<keyword evidence="4 6" id="KW-1133">Transmembrane helix</keyword>
<dbReference type="PANTHER" id="PTHR45840:SF2">
    <property type="entry name" value="PROTEIN RHOMBOID-RELATED"/>
    <property type="match status" value="1"/>
</dbReference>
<gene>
    <name evidence="8" type="ORF">CAMP_LOCUS6818</name>
</gene>
<dbReference type="PANTHER" id="PTHR45840">
    <property type="entry name" value="RHOMBOID-RELATED PROTEIN"/>
    <property type="match status" value="1"/>
</dbReference>
<sequence>MAETLLEAQFQEEKDILKNLKKHANFWILSPNQQKNSENSGSYLMPLVLLYILIDIIQFLPHLEIHFDIYFFLNLWYSLSRILIILLFGIPLEIAHGTIKIYIFFTISFFYSQYIQQLLKPLRFVIDIEPACYALLVLHLTNLIQNWPKIKNIYAKCGEFYKNHAQEHVEKWEPIIKKNLSGAVLSSDQQIHAFNSRPYFMVLVTIYQTIFFFENYHIYDFVCNIHNETWWSILMRAQGLGLIIYPLVLGIPLEVAHGTLQIGIFYIISIIYTSLLREILTEHPFFFDILPATFSLLSLYAINIILNWRNFSYLIARVALILILALPFEFYEVYHLITGKQSMDFLYVYTCDLGGCLIGALLGYFWIYRKKQTQTDATIPIINYFIFFGSLIAFILIAKFSGIHD</sequence>
<feature type="transmembrane region" description="Helical" evidence="6">
    <location>
        <begin position="346"/>
        <end position="367"/>
    </location>
</feature>
<dbReference type="GO" id="GO:0004252">
    <property type="term" value="F:serine-type endopeptidase activity"/>
    <property type="evidence" value="ECO:0007669"/>
    <property type="project" value="InterPro"/>
</dbReference>
<comment type="similarity">
    <text evidence="2">Belongs to the peptidase S54 family.</text>
</comment>
<dbReference type="SUPFAM" id="SSF144091">
    <property type="entry name" value="Rhomboid-like"/>
    <property type="match status" value="1"/>
</dbReference>
<dbReference type="EMBL" id="CANHGI010000003">
    <property type="protein sequence ID" value="CAI5444181.1"/>
    <property type="molecule type" value="Genomic_DNA"/>
</dbReference>
<dbReference type="InterPro" id="IPR051739">
    <property type="entry name" value="Rhomboid_IM_Serine_Proteases"/>
</dbReference>
<dbReference type="GO" id="GO:0016020">
    <property type="term" value="C:membrane"/>
    <property type="evidence" value="ECO:0007669"/>
    <property type="project" value="UniProtKB-SubCell"/>
</dbReference>
<comment type="subcellular location">
    <subcellularLocation>
        <location evidence="1">Membrane</location>
        <topology evidence="1">Multi-pass membrane protein</topology>
    </subcellularLocation>
</comment>
<evidence type="ECO:0000313" key="8">
    <source>
        <dbReference type="EMBL" id="CAI5444181.1"/>
    </source>
</evidence>
<feature type="transmembrane region" description="Helical" evidence="6">
    <location>
        <begin position="199"/>
        <end position="218"/>
    </location>
</feature>
<dbReference type="Proteomes" id="UP001152747">
    <property type="component" value="Unassembled WGS sequence"/>
</dbReference>
<organism evidence="8 9">
    <name type="scientific">Caenorhabditis angaria</name>
    <dbReference type="NCBI Taxonomy" id="860376"/>
    <lineage>
        <taxon>Eukaryota</taxon>
        <taxon>Metazoa</taxon>
        <taxon>Ecdysozoa</taxon>
        <taxon>Nematoda</taxon>
        <taxon>Chromadorea</taxon>
        <taxon>Rhabditida</taxon>
        <taxon>Rhabditina</taxon>
        <taxon>Rhabditomorpha</taxon>
        <taxon>Rhabditoidea</taxon>
        <taxon>Rhabditidae</taxon>
        <taxon>Peloderinae</taxon>
        <taxon>Caenorhabditis</taxon>
    </lineage>
</organism>
<keyword evidence="5 6" id="KW-0472">Membrane</keyword>
<keyword evidence="9" id="KW-1185">Reference proteome</keyword>
<dbReference type="AlphaFoldDB" id="A0A9P1IFG8"/>
<feature type="transmembrane region" description="Helical" evidence="6">
    <location>
        <begin position="379"/>
        <end position="398"/>
    </location>
</feature>
<feature type="transmembrane region" description="Helical" evidence="6">
    <location>
        <begin position="285"/>
        <end position="308"/>
    </location>
</feature>
<feature type="transmembrane region" description="Helical" evidence="6">
    <location>
        <begin position="314"/>
        <end position="334"/>
    </location>
</feature>
<evidence type="ECO:0000256" key="4">
    <source>
        <dbReference type="ARBA" id="ARBA00022989"/>
    </source>
</evidence>
<feature type="transmembrane region" description="Helical" evidence="6">
    <location>
        <begin position="43"/>
        <end position="60"/>
    </location>
</feature>
<reference evidence="8" key="1">
    <citation type="submission" date="2022-11" db="EMBL/GenBank/DDBJ databases">
        <authorList>
            <person name="Kikuchi T."/>
        </authorList>
    </citation>
    <scope>NUCLEOTIDE SEQUENCE</scope>
    <source>
        <strain evidence="8">PS1010</strain>
    </source>
</reference>
<evidence type="ECO:0000256" key="5">
    <source>
        <dbReference type="ARBA" id="ARBA00023136"/>
    </source>
</evidence>
<accession>A0A9P1IFG8</accession>
<feature type="domain" description="Peptidase S54 rhomboid" evidence="7">
    <location>
        <begin position="247"/>
        <end position="367"/>
    </location>
</feature>
<evidence type="ECO:0000256" key="6">
    <source>
        <dbReference type="SAM" id="Phobius"/>
    </source>
</evidence>
<evidence type="ECO:0000313" key="9">
    <source>
        <dbReference type="Proteomes" id="UP001152747"/>
    </source>
</evidence>
<evidence type="ECO:0000256" key="2">
    <source>
        <dbReference type="ARBA" id="ARBA00009045"/>
    </source>
</evidence>
<dbReference type="InterPro" id="IPR022764">
    <property type="entry name" value="Peptidase_S54_rhomboid_dom"/>
</dbReference>
<evidence type="ECO:0000256" key="1">
    <source>
        <dbReference type="ARBA" id="ARBA00004141"/>
    </source>
</evidence>
<name>A0A9P1IFG8_9PELO</name>
<evidence type="ECO:0000259" key="7">
    <source>
        <dbReference type="Pfam" id="PF01694"/>
    </source>
</evidence>
<feature type="transmembrane region" description="Helical" evidence="6">
    <location>
        <begin position="230"/>
        <end position="249"/>
    </location>
</feature>
<dbReference type="InterPro" id="IPR035952">
    <property type="entry name" value="Rhomboid-like_sf"/>
</dbReference>